<evidence type="ECO:0000256" key="8">
    <source>
        <dbReference type="ARBA" id="ARBA00049244"/>
    </source>
</evidence>
<evidence type="ECO:0000256" key="7">
    <source>
        <dbReference type="ARBA" id="ARBA00034754"/>
    </source>
</evidence>
<dbReference type="Pfam" id="PF06144">
    <property type="entry name" value="DNA_pol3_delta"/>
    <property type="match status" value="1"/>
</dbReference>
<dbReference type="PANTHER" id="PTHR34388:SF1">
    <property type="entry name" value="DNA POLYMERASE III SUBUNIT DELTA"/>
    <property type="match status" value="1"/>
</dbReference>
<evidence type="ECO:0000313" key="12">
    <source>
        <dbReference type="Proteomes" id="UP001203004"/>
    </source>
</evidence>
<keyword evidence="3 11" id="KW-0808">Transferase</keyword>
<evidence type="ECO:0000256" key="6">
    <source>
        <dbReference type="ARBA" id="ARBA00022932"/>
    </source>
</evidence>
<comment type="similarity">
    <text evidence="7">Belongs to the DNA polymerase HolA subunit family.</text>
</comment>
<dbReference type="SUPFAM" id="SSF48019">
    <property type="entry name" value="post-AAA+ oligomerization domain-like"/>
    <property type="match status" value="1"/>
</dbReference>
<dbReference type="SUPFAM" id="SSF52540">
    <property type="entry name" value="P-loop containing nucleoside triphosphate hydrolases"/>
    <property type="match status" value="1"/>
</dbReference>
<keyword evidence="4 11" id="KW-0548">Nucleotidyltransferase</keyword>
<dbReference type="Pfam" id="PF21694">
    <property type="entry name" value="DNA_pol3_delta_C"/>
    <property type="match status" value="1"/>
</dbReference>
<dbReference type="InterPro" id="IPR048466">
    <property type="entry name" value="DNA_pol3_delta-like_C"/>
</dbReference>
<dbReference type="RefSeq" id="WP_249094938.1">
    <property type="nucleotide sequence ID" value="NZ_JAMAST010000001.1"/>
</dbReference>
<dbReference type="GO" id="GO:0003887">
    <property type="term" value="F:DNA-directed DNA polymerase activity"/>
    <property type="evidence" value="ECO:0007669"/>
    <property type="project" value="UniProtKB-EC"/>
</dbReference>
<protein>
    <recommendedName>
        <fullName evidence="2">DNA polymerase III subunit delta</fullName>
        <ecNumber evidence="1">2.7.7.7</ecNumber>
    </recommendedName>
</protein>
<comment type="catalytic activity">
    <reaction evidence="8">
        <text>DNA(n) + a 2'-deoxyribonucleoside 5'-triphosphate = DNA(n+1) + diphosphate</text>
        <dbReference type="Rhea" id="RHEA:22508"/>
        <dbReference type="Rhea" id="RHEA-COMP:17339"/>
        <dbReference type="Rhea" id="RHEA-COMP:17340"/>
        <dbReference type="ChEBI" id="CHEBI:33019"/>
        <dbReference type="ChEBI" id="CHEBI:61560"/>
        <dbReference type="ChEBI" id="CHEBI:173112"/>
        <dbReference type="EC" id="2.7.7.7"/>
    </reaction>
</comment>
<evidence type="ECO:0000256" key="4">
    <source>
        <dbReference type="ARBA" id="ARBA00022695"/>
    </source>
</evidence>
<dbReference type="InterPro" id="IPR008921">
    <property type="entry name" value="DNA_pol3_clamp-load_cplx_C"/>
</dbReference>
<dbReference type="Proteomes" id="UP001203004">
    <property type="component" value="Unassembled WGS sequence"/>
</dbReference>
<dbReference type="NCBIfam" id="TIGR01128">
    <property type="entry name" value="holA"/>
    <property type="match status" value="1"/>
</dbReference>
<evidence type="ECO:0000256" key="5">
    <source>
        <dbReference type="ARBA" id="ARBA00022705"/>
    </source>
</evidence>
<gene>
    <name evidence="11" type="primary">holA</name>
    <name evidence="11" type="ORF">M3N64_00510</name>
</gene>
<dbReference type="InterPro" id="IPR027417">
    <property type="entry name" value="P-loop_NTPase"/>
</dbReference>
<proteinExistence type="inferred from homology"/>
<accession>A0ABT0M6D9</accession>
<evidence type="ECO:0000313" key="11">
    <source>
        <dbReference type="EMBL" id="MCL1630434.1"/>
    </source>
</evidence>
<dbReference type="PANTHER" id="PTHR34388">
    <property type="entry name" value="DNA POLYMERASE III SUBUNIT DELTA"/>
    <property type="match status" value="1"/>
</dbReference>
<reference evidence="11 12" key="1">
    <citation type="submission" date="2022-05" db="EMBL/GenBank/DDBJ databases">
        <title>Sporolactobacillus sp nov CPB3-1, isolated from tree bark (Mangifera indica L.).</title>
        <authorList>
            <person name="Phuengjayaem S."/>
            <person name="Tanasupawat S."/>
        </authorList>
    </citation>
    <scope>NUCLEOTIDE SEQUENCE [LARGE SCALE GENOMIC DNA]</scope>
    <source>
        <strain evidence="11 12">CPB3-1</strain>
    </source>
</reference>
<evidence type="ECO:0000259" key="10">
    <source>
        <dbReference type="Pfam" id="PF21694"/>
    </source>
</evidence>
<evidence type="ECO:0000256" key="3">
    <source>
        <dbReference type="ARBA" id="ARBA00022679"/>
    </source>
</evidence>
<evidence type="ECO:0000256" key="1">
    <source>
        <dbReference type="ARBA" id="ARBA00012417"/>
    </source>
</evidence>
<sequence>MAAAKQANLTISKPLAPIYLLFGTQDFLLQLMKKNITDEALKDEERDFHLSVYDLAEVPLDQAVEDAETVPFFGGKKVVILENAYILSSERVKSKVEHKVDRLQIYLEHPAEDTVLIMVAPYEKLDRRKKIVKVAEKTAVTYELSRITDTMIYRLMENVAAQYNASYTKEGHERLLAAIGPNLGQLANEVGKCALYCGPERPIDARVVDEIGSRSLETNVFLLVNRVMARKTAEALHMLHDLILMKEEPLKLLALLERQFRIVYQVGFYQKAGYTQNNIAKKTGVHPYAVKLALDQTRLFSERMLEMALEQCAEADYQIKTGQTDKVLALELLIAALSNKNENV</sequence>
<keyword evidence="12" id="KW-1185">Reference proteome</keyword>
<dbReference type="Gene3D" id="3.40.50.300">
    <property type="entry name" value="P-loop containing nucleotide triphosphate hydrolases"/>
    <property type="match status" value="1"/>
</dbReference>
<dbReference type="InterPro" id="IPR010372">
    <property type="entry name" value="DNA_pol3_delta_N"/>
</dbReference>
<dbReference type="EMBL" id="JAMAST010000001">
    <property type="protein sequence ID" value="MCL1630434.1"/>
    <property type="molecule type" value="Genomic_DNA"/>
</dbReference>
<feature type="domain" description="DNA polymerase III delta N-terminal" evidence="9">
    <location>
        <begin position="19"/>
        <end position="142"/>
    </location>
</feature>
<dbReference type="InterPro" id="IPR005790">
    <property type="entry name" value="DNA_polIII_delta"/>
</dbReference>
<dbReference type="Gene3D" id="1.20.272.10">
    <property type="match status" value="1"/>
</dbReference>
<dbReference type="EC" id="2.7.7.7" evidence="1"/>
<comment type="caution">
    <text evidence="11">The sequence shown here is derived from an EMBL/GenBank/DDBJ whole genome shotgun (WGS) entry which is preliminary data.</text>
</comment>
<evidence type="ECO:0000256" key="2">
    <source>
        <dbReference type="ARBA" id="ARBA00017703"/>
    </source>
</evidence>
<evidence type="ECO:0000259" key="9">
    <source>
        <dbReference type="Pfam" id="PF06144"/>
    </source>
</evidence>
<organism evidence="11 12">
    <name type="scientific">Sporolactobacillus mangiferae</name>
    <dbReference type="NCBI Taxonomy" id="2940498"/>
    <lineage>
        <taxon>Bacteria</taxon>
        <taxon>Bacillati</taxon>
        <taxon>Bacillota</taxon>
        <taxon>Bacilli</taxon>
        <taxon>Bacillales</taxon>
        <taxon>Sporolactobacillaceae</taxon>
        <taxon>Sporolactobacillus</taxon>
    </lineage>
</organism>
<feature type="domain" description="DNA polymerase III delta subunit-like C-terminal" evidence="10">
    <location>
        <begin position="217"/>
        <end position="335"/>
    </location>
</feature>
<keyword evidence="5" id="KW-0235">DNA replication</keyword>
<name>A0ABT0M6D9_9BACL</name>
<keyword evidence="6" id="KW-0239">DNA-directed DNA polymerase</keyword>
<dbReference type="Gene3D" id="1.10.8.60">
    <property type="match status" value="1"/>
</dbReference>